<dbReference type="AlphaFoldDB" id="A0A3M9NMD2"/>
<keyword evidence="1" id="KW-0812">Transmembrane</keyword>
<dbReference type="PROSITE" id="PS51257">
    <property type="entry name" value="PROKAR_LIPOPROTEIN"/>
    <property type="match status" value="1"/>
</dbReference>
<feature type="transmembrane region" description="Helical" evidence="1">
    <location>
        <begin position="12"/>
        <end position="31"/>
    </location>
</feature>
<proteinExistence type="predicted"/>
<comment type="caution">
    <text evidence="2">The sequence shown here is derived from an EMBL/GenBank/DDBJ whole genome shotgun (WGS) entry which is preliminary data.</text>
</comment>
<dbReference type="Proteomes" id="UP000267223">
    <property type="component" value="Unassembled WGS sequence"/>
</dbReference>
<name>A0A3M9NMD2_9BACT</name>
<keyword evidence="3" id="KW-1185">Reference proteome</keyword>
<sequence length="153" mass="17420">MKANHVLKSWIIILAFISTIVSCRVMLIGAYDQVTDESIQQIQTEVSTLLVKIEKNITNNTPDGNKYENLKSDYDKIEGEIKSLQIRTNSLPKYKIISQEITTLENNIKTMEEFNKTGFTSMEPVQVIDSTFQVQFSAMIALQNGLKRQKVSK</sequence>
<reference evidence="2 3" key="1">
    <citation type="submission" date="2018-11" db="EMBL/GenBank/DDBJ databases">
        <title>Draft genome sequence of Ferruginibacter sp. BO-59.</title>
        <authorList>
            <person name="Im W.T."/>
        </authorList>
    </citation>
    <scope>NUCLEOTIDE SEQUENCE [LARGE SCALE GENOMIC DNA]</scope>
    <source>
        <strain evidence="2 3">BO-59</strain>
    </source>
</reference>
<dbReference type="EMBL" id="RJJR01000002">
    <property type="protein sequence ID" value="RNI38942.1"/>
    <property type="molecule type" value="Genomic_DNA"/>
</dbReference>
<evidence type="ECO:0000313" key="2">
    <source>
        <dbReference type="EMBL" id="RNI38942.1"/>
    </source>
</evidence>
<organism evidence="2 3">
    <name type="scientific">Hanamia caeni</name>
    <dbReference type="NCBI Taxonomy" id="2294116"/>
    <lineage>
        <taxon>Bacteria</taxon>
        <taxon>Pseudomonadati</taxon>
        <taxon>Bacteroidota</taxon>
        <taxon>Chitinophagia</taxon>
        <taxon>Chitinophagales</taxon>
        <taxon>Chitinophagaceae</taxon>
        <taxon>Hanamia</taxon>
    </lineage>
</organism>
<gene>
    <name evidence="2" type="ORF">EFY79_04590</name>
</gene>
<accession>A0A3M9NMD2</accession>
<protein>
    <submittedName>
        <fullName evidence="2">Uncharacterized protein</fullName>
    </submittedName>
</protein>
<keyword evidence="1" id="KW-0472">Membrane</keyword>
<evidence type="ECO:0000313" key="3">
    <source>
        <dbReference type="Proteomes" id="UP000267223"/>
    </source>
</evidence>
<evidence type="ECO:0000256" key="1">
    <source>
        <dbReference type="SAM" id="Phobius"/>
    </source>
</evidence>
<dbReference type="RefSeq" id="WP_148041851.1">
    <property type="nucleotide sequence ID" value="NZ_RJJR01000002.1"/>
</dbReference>
<keyword evidence="1" id="KW-1133">Transmembrane helix</keyword>